<dbReference type="EMBL" id="CAJVPP010000041">
    <property type="protein sequence ID" value="CAG8436813.1"/>
    <property type="molecule type" value="Genomic_DNA"/>
</dbReference>
<dbReference type="Proteomes" id="UP000789375">
    <property type="component" value="Unassembled WGS sequence"/>
</dbReference>
<name>A0A9N8YNW7_FUNMO</name>
<proteinExistence type="predicted"/>
<gene>
    <name evidence="1" type="ORF">FMOSSE_LOCUS441</name>
</gene>
<comment type="caution">
    <text evidence="1">The sequence shown here is derived from an EMBL/GenBank/DDBJ whole genome shotgun (WGS) entry which is preliminary data.</text>
</comment>
<keyword evidence="2" id="KW-1185">Reference proteome</keyword>
<sequence length="57" mass="6736">MLYKRKKQKKSTLRVFQTAWLEKLTGLISCNKFSRNPLEQFSIQRGIARNDYQGDSI</sequence>
<organism evidence="1 2">
    <name type="scientific">Funneliformis mosseae</name>
    <name type="common">Endomycorrhizal fungus</name>
    <name type="synonym">Glomus mosseae</name>
    <dbReference type="NCBI Taxonomy" id="27381"/>
    <lineage>
        <taxon>Eukaryota</taxon>
        <taxon>Fungi</taxon>
        <taxon>Fungi incertae sedis</taxon>
        <taxon>Mucoromycota</taxon>
        <taxon>Glomeromycotina</taxon>
        <taxon>Glomeromycetes</taxon>
        <taxon>Glomerales</taxon>
        <taxon>Glomeraceae</taxon>
        <taxon>Funneliformis</taxon>
    </lineage>
</organism>
<dbReference type="AlphaFoldDB" id="A0A9N8YNW7"/>
<protein>
    <submittedName>
        <fullName evidence="1">10398_t:CDS:1</fullName>
    </submittedName>
</protein>
<reference evidence="1" key="1">
    <citation type="submission" date="2021-06" db="EMBL/GenBank/DDBJ databases">
        <authorList>
            <person name="Kallberg Y."/>
            <person name="Tangrot J."/>
            <person name="Rosling A."/>
        </authorList>
    </citation>
    <scope>NUCLEOTIDE SEQUENCE</scope>
    <source>
        <strain evidence="1">87-6 pot B 2015</strain>
    </source>
</reference>
<evidence type="ECO:0000313" key="1">
    <source>
        <dbReference type="EMBL" id="CAG8436813.1"/>
    </source>
</evidence>
<accession>A0A9N8YNW7</accession>
<evidence type="ECO:0000313" key="2">
    <source>
        <dbReference type="Proteomes" id="UP000789375"/>
    </source>
</evidence>